<protein>
    <recommendedName>
        <fullName evidence="2">Kazal-like domain-containing protein</fullName>
    </recommendedName>
</protein>
<dbReference type="Gene3D" id="2.70.220.10">
    <property type="entry name" value="Ganglioside GM2 activator"/>
    <property type="match status" value="1"/>
</dbReference>
<proteinExistence type="predicted"/>
<dbReference type="Gene3D" id="3.30.60.30">
    <property type="match status" value="1"/>
</dbReference>
<dbReference type="EMBL" id="CAUYUJ010014305">
    <property type="protein sequence ID" value="CAK0839561.1"/>
    <property type="molecule type" value="Genomic_DNA"/>
</dbReference>
<evidence type="ECO:0000313" key="3">
    <source>
        <dbReference type="EMBL" id="CAK0839561.1"/>
    </source>
</evidence>
<dbReference type="SUPFAM" id="SSF100895">
    <property type="entry name" value="Kazal-type serine protease inhibitors"/>
    <property type="match status" value="1"/>
</dbReference>
<dbReference type="PROSITE" id="PS51465">
    <property type="entry name" value="KAZAL_2"/>
    <property type="match status" value="1"/>
</dbReference>
<accession>A0ABN9T3S3</accession>
<feature type="domain" description="Kazal-like" evidence="2">
    <location>
        <begin position="188"/>
        <end position="226"/>
    </location>
</feature>
<dbReference type="InterPro" id="IPR036846">
    <property type="entry name" value="GM2-AP_sf"/>
</dbReference>
<reference evidence="3" key="1">
    <citation type="submission" date="2023-10" db="EMBL/GenBank/DDBJ databases">
        <authorList>
            <person name="Chen Y."/>
            <person name="Shah S."/>
            <person name="Dougan E. K."/>
            <person name="Thang M."/>
            <person name="Chan C."/>
        </authorList>
    </citation>
    <scope>NUCLEOTIDE SEQUENCE [LARGE SCALE GENOMIC DNA]</scope>
</reference>
<organism evidence="3 4">
    <name type="scientific">Prorocentrum cordatum</name>
    <dbReference type="NCBI Taxonomy" id="2364126"/>
    <lineage>
        <taxon>Eukaryota</taxon>
        <taxon>Sar</taxon>
        <taxon>Alveolata</taxon>
        <taxon>Dinophyceae</taxon>
        <taxon>Prorocentrales</taxon>
        <taxon>Prorocentraceae</taxon>
        <taxon>Prorocentrum</taxon>
    </lineage>
</organism>
<evidence type="ECO:0000259" key="2">
    <source>
        <dbReference type="PROSITE" id="PS51465"/>
    </source>
</evidence>
<evidence type="ECO:0000256" key="1">
    <source>
        <dbReference type="ARBA" id="ARBA00022729"/>
    </source>
</evidence>
<dbReference type="InterPro" id="IPR002350">
    <property type="entry name" value="Kazal_dom"/>
</dbReference>
<gene>
    <name evidence="3" type="ORF">PCOR1329_LOCUS35214</name>
</gene>
<keyword evidence="4" id="KW-1185">Reference proteome</keyword>
<dbReference type="InterPro" id="IPR036058">
    <property type="entry name" value="Kazal_dom_sf"/>
</dbReference>
<evidence type="ECO:0000313" key="4">
    <source>
        <dbReference type="Proteomes" id="UP001189429"/>
    </source>
</evidence>
<dbReference type="InterPro" id="IPR003172">
    <property type="entry name" value="ML_dom"/>
</dbReference>
<dbReference type="Pfam" id="PF02221">
    <property type="entry name" value="E1_DerP2_DerF2"/>
    <property type="match status" value="1"/>
</dbReference>
<keyword evidence="1" id="KW-0732">Signal</keyword>
<name>A0ABN9T3S3_9DINO</name>
<dbReference type="Proteomes" id="UP001189429">
    <property type="component" value="Unassembled WGS sequence"/>
</dbReference>
<sequence length="236" mass="25429">MVATRAMSPQWRICSITVLESRSRIGEKMDVMHVARTEFSRAHLQVRAYGNLSRSVSGGTVSVKMCKGSVAGGSSTADWMKRELAWHSVPHKYEEELCKHFGKSHSKRGCPLPAGNIELRFALDKLPPMVLAGAYRLKIRAIDAAGKHVACLQANVQVPRGKSGELFRRIQALPNAHNGRALTSGASDCNCDFSDPVCGDNGLTCDSACQAHCSSVKVAYTGKCGDLLLSVGRALS</sequence>
<comment type="caution">
    <text evidence="3">The sequence shown here is derived from an EMBL/GenBank/DDBJ whole genome shotgun (WGS) entry which is preliminary data.</text>
</comment>